<gene>
    <name evidence="2" type="ORF">LtaPh_2114400</name>
</gene>
<proteinExistence type="predicted"/>
<reference evidence="2" key="1">
    <citation type="submission" date="2019-11" db="EMBL/GenBank/DDBJ databases">
        <title>Leishmania tarentolae CDS.</title>
        <authorList>
            <person name="Goto Y."/>
            <person name="Yamagishi J."/>
        </authorList>
    </citation>
    <scope>NUCLEOTIDE SEQUENCE [LARGE SCALE GENOMIC DNA]</scope>
    <source>
        <strain evidence="2">Parrot Tar II</strain>
    </source>
</reference>
<organism evidence="2 3">
    <name type="scientific">Leishmania tarentolae</name>
    <name type="common">Sauroleishmania tarentolae</name>
    <dbReference type="NCBI Taxonomy" id="5689"/>
    <lineage>
        <taxon>Eukaryota</taxon>
        <taxon>Discoba</taxon>
        <taxon>Euglenozoa</taxon>
        <taxon>Kinetoplastea</taxon>
        <taxon>Metakinetoplastina</taxon>
        <taxon>Trypanosomatida</taxon>
        <taxon>Trypanosomatidae</taxon>
        <taxon>Leishmaniinae</taxon>
        <taxon>Leishmania</taxon>
        <taxon>lizard Leishmania</taxon>
    </lineage>
</organism>
<feature type="region of interest" description="Disordered" evidence="1">
    <location>
        <begin position="202"/>
        <end position="222"/>
    </location>
</feature>
<evidence type="ECO:0000313" key="3">
    <source>
        <dbReference type="Proteomes" id="UP000419144"/>
    </source>
</evidence>
<feature type="compositionally biased region" description="Polar residues" evidence="1">
    <location>
        <begin position="209"/>
        <end position="221"/>
    </location>
</feature>
<dbReference type="Pfam" id="PF13516">
    <property type="entry name" value="LRR_6"/>
    <property type="match status" value="1"/>
</dbReference>
<dbReference type="InterPro" id="IPR001611">
    <property type="entry name" value="Leu-rich_rpt"/>
</dbReference>
<dbReference type="AlphaFoldDB" id="A0A640KH75"/>
<dbReference type="Proteomes" id="UP000419144">
    <property type="component" value="Unassembled WGS sequence"/>
</dbReference>
<dbReference type="OrthoDB" id="265672at2759"/>
<comment type="caution">
    <text evidence="2">The sequence shown here is derived from an EMBL/GenBank/DDBJ whole genome shotgun (WGS) entry which is preliminary data.</text>
</comment>
<dbReference type="Gene3D" id="3.80.10.10">
    <property type="entry name" value="Ribonuclease Inhibitor"/>
    <property type="match status" value="1"/>
</dbReference>
<feature type="region of interest" description="Disordered" evidence="1">
    <location>
        <begin position="340"/>
        <end position="424"/>
    </location>
</feature>
<feature type="compositionally biased region" description="Polar residues" evidence="1">
    <location>
        <begin position="345"/>
        <end position="354"/>
    </location>
</feature>
<dbReference type="SUPFAM" id="SSF52047">
    <property type="entry name" value="RNI-like"/>
    <property type="match status" value="1"/>
</dbReference>
<feature type="region of interest" description="Disordered" evidence="1">
    <location>
        <begin position="437"/>
        <end position="490"/>
    </location>
</feature>
<dbReference type="InterPro" id="IPR032675">
    <property type="entry name" value="LRR_dom_sf"/>
</dbReference>
<keyword evidence="3" id="KW-1185">Reference proteome</keyword>
<dbReference type="EMBL" id="BLBS01000027">
    <property type="protein sequence ID" value="GET88385.1"/>
    <property type="molecule type" value="Genomic_DNA"/>
</dbReference>
<evidence type="ECO:0008006" key="4">
    <source>
        <dbReference type="Google" id="ProtNLM"/>
    </source>
</evidence>
<evidence type="ECO:0000313" key="2">
    <source>
        <dbReference type="EMBL" id="GET88385.1"/>
    </source>
</evidence>
<sequence>MPSTLVAVYEKACSDAVMLPNSGLARCLASLNEAMPLQVLSLSTNLIGPRGLVVLFPVLRECRHTLHTLDLSYNCLDNVTIRKLVLCFSNGGFSALRRLELRGNLLTYQGGKCLVHWCEGLQAGRQAHSAQEADGGVLDGISADVVASAAPSGASTSPHCGTELWCDAADVHIDYIGIEGTAMPDGLKRSLQQRIASAIARREARRLGHSSQRPQLNSISIHESGPVAEASVVASSPRQPSPDPECVTAPVLDGPAMASTAHVFAGSPADFFMDESDEEQHPDGTNANAAVDAAAVVLTEVCETSTPGFLQDDADIDVLHNVAYESIGADGNAFDGTNEVADVKGNSNHDSSNAAADVAGTRLSPDEFTDDRSLEVKQRAGSVAETLPFPSSTVKGGSGSGTECEVSSSRSASSPPLSRVSSQGFDYYSADPLEAQRQPDAVEQYPPPIKTASNISDELGCEVVTETAGNGGGGSMGYDDDAVPTWLEEL</sequence>
<feature type="compositionally biased region" description="Acidic residues" evidence="1">
    <location>
        <begin position="478"/>
        <end position="490"/>
    </location>
</feature>
<evidence type="ECO:0000256" key="1">
    <source>
        <dbReference type="SAM" id="MobiDB-lite"/>
    </source>
</evidence>
<feature type="compositionally biased region" description="Low complexity" evidence="1">
    <location>
        <begin position="406"/>
        <end position="422"/>
    </location>
</feature>
<accession>A0A640KH75</accession>
<dbReference type="SMART" id="SM00368">
    <property type="entry name" value="LRR_RI"/>
    <property type="match status" value="3"/>
</dbReference>
<dbReference type="VEuPathDB" id="TriTrypDB:LtaPh_2114400"/>
<name>A0A640KH75_LEITA</name>
<protein>
    <recommendedName>
        <fullName evidence="4">Leucine-rich repeat protein</fullName>
    </recommendedName>
</protein>